<comment type="caution">
    <text evidence="1">The sequence shown here is derived from an EMBL/GenBank/DDBJ whole genome shotgun (WGS) entry which is preliminary data.</text>
</comment>
<organism evidence="1 2">
    <name type="scientific">Nibrella viscosa</name>
    <dbReference type="NCBI Taxonomy" id="1084524"/>
    <lineage>
        <taxon>Bacteria</taxon>
        <taxon>Pseudomonadati</taxon>
        <taxon>Bacteroidota</taxon>
        <taxon>Cytophagia</taxon>
        <taxon>Cytophagales</taxon>
        <taxon>Spirosomataceae</taxon>
        <taxon>Nibrella</taxon>
    </lineage>
</organism>
<proteinExistence type="predicted"/>
<keyword evidence="2" id="KW-1185">Reference proteome</keyword>
<dbReference type="Proteomes" id="UP001500936">
    <property type="component" value="Unassembled WGS sequence"/>
</dbReference>
<protein>
    <submittedName>
        <fullName evidence="1">Uncharacterized protein</fullName>
    </submittedName>
</protein>
<dbReference type="EMBL" id="BAABHB010000006">
    <property type="protein sequence ID" value="GAA4409190.1"/>
    <property type="molecule type" value="Genomic_DNA"/>
</dbReference>
<reference evidence="2" key="1">
    <citation type="journal article" date="2019" name="Int. J. Syst. Evol. Microbiol.">
        <title>The Global Catalogue of Microorganisms (GCM) 10K type strain sequencing project: providing services to taxonomists for standard genome sequencing and annotation.</title>
        <authorList>
            <consortium name="The Broad Institute Genomics Platform"/>
            <consortium name="The Broad Institute Genome Sequencing Center for Infectious Disease"/>
            <person name="Wu L."/>
            <person name="Ma J."/>
        </authorList>
    </citation>
    <scope>NUCLEOTIDE SEQUENCE [LARGE SCALE GENOMIC DNA]</scope>
    <source>
        <strain evidence="2">JCM 17925</strain>
    </source>
</reference>
<gene>
    <name evidence="1" type="ORF">GCM10023187_32110</name>
</gene>
<evidence type="ECO:0000313" key="1">
    <source>
        <dbReference type="EMBL" id="GAA4409190.1"/>
    </source>
</evidence>
<name>A0ABP8KLF7_9BACT</name>
<accession>A0ABP8KLF7</accession>
<sequence>MALTTAVGLALFAILTIVANVDALIHSDSLQRLLGIVPATATDSGLDMGSREGAYAGTAHFPPGTVGYSVHNSIGLIQTLLHDYGQARIGELFNRPDVQELLGRENTLENNQRVAQLEYDYWMDIVLDPTQTRENRIGGLLGVTFNPEVRTNVQMRVGEGAEWLSDNWNYAVNYVIDPAILAIQDGVEQVNAFAQHRIDYLKRVFPANGN</sequence>
<evidence type="ECO:0000313" key="2">
    <source>
        <dbReference type="Proteomes" id="UP001500936"/>
    </source>
</evidence>